<dbReference type="EMBL" id="JAKRVY010000007">
    <property type="protein sequence ID" value="MCL9814430.1"/>
    <property type="molecule type" value="Genomic_DNA"/>
</dbReference>
<evidence type="ECO:0000256" key="1">
    <source>
        <dbReference type="SAM" id="Phobius"/>
    </source>
</evidence>
<dbReference type="Proteomes" id="UP001202674">
    <property type="component" value="Unassembled WGS sequence"/>
</dbReference>
<keyword evidence="1" id="KW-1133">Transmembrane helix</keyword>
<evidence type="ECO:0000313" key="2">
    <source>
        <dbReference type="EMBL" id="MCL9814430.1"/>
    </source>
</evidence>
<name>A0AAE3FSU6_9EURY</name>
<evidence type="ECO:0000313" key="3">
    <source>
        <dbReference type="Proteomes" id="UP001202674"/>
    </source>
</evidence>
<gene>
    <name evidence="2" type="ORF">AArcSt11_12295</name>
</gene>
<dbReference type="AlphaFoldDB" id="A0AAE3FSU6"/>
<protein>
    <submittedName>
        <fullName evidence="2">Uncharacterized protein</fullName>
    </submittedName>
</protein>
<dbReference type="RefSeq" id="WP_250597442.1">
    <property type="nucleotide sequence ID" value="NZ_JAKRVY010000007.1"/>
</dbReference>
<keyword evidence="1" id="KW-0472">Membrane</keyword>
<sequence>MKQMSERLPTSRSFVSDMNGSVPLRIAPLLILGLSIIVLVIMYVTTV</sequence>
<reference evidence="2 3" key="1">
    <citation type="journal article" date="2022" name="Syst. Appl. Microbiol.">
        <title>Natronocalculus amylovorans gen. nov., sp. nov., and Natranaeroarchaeum aerophilus sp. nov., dominant culturable amylolytic natronoarchaea from hypersaline soda lakes in southwestern Siberia.</title>
        <authorList>
            <person name="Sorokin D.Y."/>
            <person name="Elcheninov A.G."/>
            <person name="Khizhniak T.V."/>
            <person name="Koenen M."/>
            <person name="Bale N.J."/>
            <person name="Damste J.S.S."/>
            <person name="Kublanov I.V."/>
        </authorList>
    </citation>
    <scope>NUCLEOTIDE SEQUENCE [LARGE SCALE GENOMIC DNA]</scope>
    <source>
        <strain evidence="2 3">AArc-St1-1</strain>
    </source>
</reference>
<comment type="caution">
    <text evidence="2">The sequence shown here is derived from an EMBL/GenBank/DDBJ whole genome shotgun (WGS) entry which is preliminary data.</text>
</comment>
<proteinExistence type="predicted"/>
<accession>A0AAE3FSU6</accession>
<feature type="transmembrane region" description="Helical" evidence="1">
    <location>
        <begin position="21"/>
        <end position="44"/>
    </location>
</feature>
<keyword evidence="1" id="KW-0812">Transmembrane</keyword>
<organism evidence="2 3">
    <name type="scientific">Natranaeroarchaeum aerophilus</name>
    <dbReference type="NCBI Taxonomy" id="2917711"/>
    <lineage>
        <taxon>Archaea</taxon>
        <taxon>Methanobacteriati</taxon>
        <taxon>Methanobacteriota</taxon>
        <taxon>Stenosarchaea group</taxon>
        <taxon>Halobacteria</taxon>
        <taxon>Halobacteriales</taxon>
        <taxon>Natronoarchaeaceae</taxon>
        <taxon>Natranaeroarchaeum</taxon>
    </lineage>
</organism>
<keyword evidence="3" id="KW-1185">Reference proteome</keyword>